<evidence type="ECO:0000256" key="1">
    <source>
        <dbReference type="ARBA" id="ARBA00022490"/>
    </source>
</evidence>
<dbReference type="OrthoDB" id="442176at2759"/>
<evidence type="ECO:0000256" key="2">
    <source>
        <dbReference type="ARBA" id="ARBA00022679"/>
    </source>
</evidence>
<dbReference type="KEGG" id="tad:TRIADDRAFT_24660"/>
<dbReference type="EC" id="2.7.4.14" evidence="7"/>
<dbReference type="Proteomes" id="UP000009022">
    <property type="component" value="Unassembled WGS sequence"/>
</dbReference>
<comment type="catalytic activity">
    <reaction evidence="7">
        <text>dCMP + ATP = dCDP + ADP</text>
        <dbReference type="Rhea" id="RHEA:25094"/>
        <dbReference type="ChEBI" id="CHEBI:30616"/>
        <dbReference type="ChEBI" id="CHEBI:57566"/>
        <dbReference type="ChEBI" id="CHEBI:58593"/>
        <dbReference type="ChEBI" id="CHEBI:456216"/>
        <dbReference type="EC" id="2.7.4.14"/>
    </reaction>
</comment>
<proteinExistence type="inferred from homology"/>
<feature type="binding site" evidence="7">
    <location>
        <position position="135"/>
    </location>
    <ligand>
        <name>a ribonucleoside 5'-phosphate</name>
        <dbReference type="ChEBI" id="CHEBI:58043"/>
    </ligand>
</feature>
<keyword evidence="2 7" id="KW-0808">Transferase</keyword>
<dbReference type="PRINTS" id="PR00094">
    <property type="entry name" value="ADENYLTKNASE"/>
</dbReference>
<dbReference type="PANTHER" id="PTHR23359">
    <property type="entry name" value="NUCLEOTIDE KINASE"/>
    <property type="match status" value="1"/>
</dbReference>
<dbReference type="GO" id="GO:0036430">
    <property type="term" value="F:CMP kinase activity"/>
    <property type="evidence" value="ECO:0007669"/>
    <property type="project" value="RHEA"/>
</dbReference>
<dbReference type="RefSeq" id="XP_002112173.1">
    <property type="nucleotide sequence ID" value="XM_002112137.1"/>
</dbReference>
<reference evidence="8 9" key="1">
    <citation type="journal article" date="2008" name="Nature">
        <title>The Trichoplax genome and the nature of placozoans.</title>
        <authorList>
            <person name="Srivastava M."/>
            <person name="Begovic E."/>
            <person name="Chapman J."/>
            <person name="Putnam N.H."/>
            <person name="Hellsten U."/>
            <person name="Kawashima T."/>
            <person name="Kuo A."/>
            <person name="Mitros T."/>
            <person name="Salamov A."/>
            <person name="Carpenter M.L."/>
            <person name="Signorovitch A.Y."/>
            <person name="Moreno M.A."/>
            <person name="Kamm K."/>
            <person name="Grimwood J."/>
            <person name="Schmutz J."/>
            <person name="Shapiro H."/>
            <person name="Grigoriev I.V."/>
            <person name="Buss L.W."/>
            <person name="Schierwater B."/>
            <person name="Dellaporta S.L."/>
            <person name="Rokhsar D.S."/>
        </authorList>
    </citation>
    <scope>NUCLEOTIDE SEQUENCE [LARGE SCALE GENOMIC DNA]</scope>
    <source>
        <strain evidence="8 9">Grell-BS-1999</strain>
    </source>
</reference>
<feature type="binding site" evidence="7">
    <location>
        <position position="129"/>
    </location>
    <ligand>
        <name>ATP</name>
        <dbReference type="ChEBI" id="CHEBI:30616"/>
    </ligand>
</feature>
<evidence type="ECO:0000256" key="3">
    <source>
        <dbReference type="ARBA" id="ARBA00022741"/>
    </source>
</evidence>
<dbReference type="InterPro" id="IPR027417">
    <property type="entry name" value="P-loop_NTPase"/>
</dbReference>
<feature type="binding site" evidence="7">
    <location>
        <position position="95"/>
    </location>
    <ligand>
        <name>CMP</name>
        <dbReference type="ChEBI" id="CHEBI:60377"/>
    </ligand>
</feature>
<feature type="region of interest" description="LID" evidence="7">
    <location>
        <begin position="128"/>
        <end position="138"/>
    </location>
</feature>
<feature type="binding site" evidence="7">
    <location>
        <position position="146"/>
    </location>
    <ligand>
        <name>a ribonucleoside 5'-phosphate</name>
        <dbReference type="ChEBI" id="CHEBI:58043"/>
    </ligand>
</feature>
<dbReference type="OMA" id="EQTMPVI"/>
<feature type="binding site" evidence="7">
    <location>
        <begin position="14"/>
        <end position="19"/>
    </location>
    <ligand>
        <name>ATP</name>
        <dbReference type="ChEBI" id="CHEBI:30616"/>
    </ligand>
</feature>
<evidence type="ECO:0000256" key="4">
    <source>
        <dbReference type="ARBA" id="ARBA00022777"/>
    </source>
</evidence>
<dbReference type="Pfam" id="PF00406">
    <property type="entry name" value="ADK"/>
    <property type="match status" value="1"/>
</dbReference>
<dbReference type="GO" id="GO:0046705">
    <property type="term" value="P:CDP biosynthetic process"/>
    <property type="evidence" value="ECO:0000318"/>
    <property type="project" value="GO_Central"/>
</dbReference>
<dbReference type="GO" id="GO:0006207">
    <property type="term" value="P:'de novo' pyrimidine nucleobase biosynthetic process"/>
    <property type="evidence" value="ECO:0007669"/>
    <property type="project" value="InterPro"/>
</dbReference>
<dbReference type="GO" id="GO:0036431">
    <property type="term" value="F:dCMP kinase activity"/>
    <property type="evidence" value="ECO:0007669"/>
    <property type="project" value="RHEA"/>
</dbReference>
<comment type="cofactor">
    <cofactor evidence="7">
        <name>Mg(2+)</name>
        <dbReference type="ChEBI" id="CHEBI:18420"/>
    </cofactor>
    <text evidence="7">Binds 1 Mg(2+) ion per monomer.</text>
</comment>
<accession>B3RTI6</accession>
<keyword evidence="9" id="KW-1185">Reference proteome</keyword>
<comment type="function">
    <text evidence="7">Catalyzes the phosphorylation of pyrimidine nucleoside monophosphates at the expense of ATP. Plays an important role in de novo pyrimidine nucleotide biosynthesis. Has preference for UMP and CMP as phosphate acceptors.</text>
</comment>
<dbReference type="AlphaFoldDB" id="B3RTI6"/>
<dbReference type="GeneID" id="6752881"/>
<dbReference type="GO" id="GO:0005634">
    <property type="term" value="C:nucleus"/>
    <property type="evidence" value="ECO:0000318"/>
    <property type="project" value="GO_Central"/>
</dbReference>
<dbReference type="NCBIfam" id="TIGR01359">
    <property type="entry name" value="UMP_CMP_kin_fam"/>
    <property type="match status" value="1"/>
</dbReference>
<comment type="catalytic activity">
    <reaction evidence="6 7">
        <text>UMP + ATP = UDP + ADP</text>
        <dbReference type="Rhea" id="RHEA:24400"/>
        <dbReference type="ChEBI" id="CHEBI:30616"/>
        <dbReference type="ChEBI" id="CHEBI:57865"/>
        <dbReference type="ChEBI" id="CHEBI:58223"/>
        <dbReference type="ChEBI" id="CHEBI:456216"/>
        <dbReference type="EC" id="2.7.4.14"/>
    </reaction>
</comment>
<dbReference type="GO" id="GO:0033862">
    <property type="term" value="F:UMP kinase activity"/>
    <property type="evidence" value="ECO:0000318"/>
    <property type="project" value="GO_Central"/>
</dbReference>
<dbReference type="GO" id="GO:0006225">
    <property type="term" value="P:UDP biosynthetic process"/>
    <property type="evidence" value="ECO:0000318"/>
    <property type="project" value="GO_Central"/>
</dbReference>
<name>B3RTI6_TRIAD</name>
<keyword evidence="5 7" id="KW-0067">ATP-binding</keyword>
<keyword evidence="4 7" id="KW-0418">Kinase</keyword>
<evidence type="ECO:0000313" key="8">
    <source>
        <dbReference type="EMBL" id="EDV26140.1"/>
    </source>
</evidence>
<comment type="caution">
    <text evidence="7">Lacks conserved residue(s) required for the propagation of feature annotation.</text>
</comment>
<dbReference type="Gene3D" id="3.40.50.300">
    <property type="entry name" value="P-loop containing nucleotide triphosphate hydrolases"/>
    <property type="match status" value="1"/>
</dbReference>
<dbReference type="eggNOG" id="KOG3079">
    <property type="taxonomic scope" value="Eukaryota"/>
</dbReference>
<dbReference type="InParanoid" id="B3RTI6"/>
<dbReference type="GO" id="GO:0005737">
    <property type="term" value="C:cytoplasm"/>
    <property type="evidence" value="ECO:0000318"/>
    <property type="project" value="GO_Central"/>
</dbReference>
<dbReference type="PhylomeDB" id="B3RTI6"/>
<keyword evidence="7" id="KW-0665">Pyrimidine biosynthesis</keyword>
<evidence type="ECO:0000313" key="9">
    <source>
        <dbReference type="Proteomes" id="UP000009022"/>
    </source>
</evidence>
<dbReference type="FunCoup" id="B3RTI6">
    <property type="interactions" value="1582"/>
</dbReference>
<dbReference type="SUPFAM" id="SSF52540">
    <property type="entry name" value="P-loop containing nucleoside triphosphate hydrolases"/>
    <property type="match status" value="1"/>
</dbReference>
<dbReference type="CDD" id="cd01428">
    <property type="entry name" value="ADK"/>
    <property type="match status" value="1"/>
</dbReference>
<comment type="domain">
    <text evidence="7">Consists of three domains, a large central CORE domain and two small peripheral domains, NMPbind and LID, which undergo movements during catalysis. The LID domain closes over the site of phosphoryl transfer upon ATP binding. Assembling and dissambling the active center during each catalytic cycle provides an effective means to prevent ATP hydrolysis.</text>
</comment>
<comment type="similarity">
    <text evidence="7">Belongs to the adenylate kinase family. UMP-CMP kinase subfamily.</text>
</comment>
<feature type="binding site" evidence="7">
    <location>
        <begin position="61"/>
        <end position="63"/>
    </location>
    <ligand>
        <name>a ribonucleoside 5'-phosphate</name>
        <dbReference type="ChEBI" id="CHEBI:58043"/>
    </ligand>
</feature>
<feature type="binding site" evidence="7">
    <location>
        <position position="40"/>
    </location>
    <ligand>
        <name>a ribonucleoside 5'-phosphate</name>
        <dbReference type="ChEBI" id="CHEBI:58043"/>
    </ligand>
</feature>
<dbReference type="CTD" id="6752881"/>
<dbReference type="HAMAP" id="MF_03172">
    <property type="entry name" value="Adenylate_kinase_UMP_CMP_kin"/>
    <property type="match status" value="1"/>
</dbReference>
<keyword evidence="1 7" id="KW-0963">Cytoplasm</keyword>
<keyword evidence="3 7" id="KW-0547">Nucleotide-binding</keyword>
<sequence>MAKPSVVFVLGGPGAGKGTQCSKIVQEFGYVHLSAGDLLRAERNSGSADGDLIDRYIKNGEIVPVAITVRLIEKAMIASPVQKFLVDGFPRNHDNLNGWNSHMEGKANVKFVLFMDCPFDICIERVKKRSQTSGRKDDNDETLRKRLNGYKNDTVPIIQHYEKQGLVRTVTSSDNVDAVYDRVRQCFLPD</sequence>
<gene>
    <name evidence="8" type="ORF">TRIADDRAFT_24660</name>
</gene>
<feature type="binding site" evidence="7">
    <location>
        <position position="174"/>
    </location>
    <ligand>
        <name>ATP</name>
        <dbReference type="ChEBI" id="CHEBI:30616"/>
    </ligand>
</feature>
<dbReference type="STRING" id="10228.B3RTI6"/>
<keyword evidence="7" id="KW-0539">Nucleus</keyword>
<dbReference type="GO" id="GO:0005524">
    <property type="term" value="F:ATP binding"/>
    <property type="evidence" value="ECO:0007669"/>
    <property type="project" value="UniProtKB-KW"/>
</dbReference>
<dbReference type="HAMAP" id="MF_00235">
    <property type="entry name" value="Adenylate_kinase_Adk"/>
    <property type="match status" value="1"/>
</dbReference>
<organism evidence="8 9">
    <name type="scientific">Trichoplax adhaerens</name>
    <name type="common">Trichoplax reptans</name>
    <dbReference type="NCBI Taxonomy" id="10228"/>
    <lineage>
        <taxon>Eukaryota</taxon>
        <taxon>Metazoa</taxon>
        <taxon>Placozoa</taxon>
        <taxon>Uniplacotomia</taxon>
        <taxon>Trichoplacea</taxon>
        <taxon>Trichoplacidae</taxon>
        <taxon>Trichoplax</taxon>
    </lineage>
</organism>
<evidence type="ECO:0000256" key="6">
    <source>
        <dbReference type="ARBA" id="ARBA00048116"/>
    </source>
</evidence>
<dbReference type="InterPro" id="IPR006266">
    <property type="entry name" value="UMP_CMP_kinase"/>
</dbReference>
<protein>
    <recommendedName>
        <fullName evidence="7">UMP-CMP kinase</fullName>
        <ecNumber evidence="7">2.7.4.14</ecNumber>
    </recommendedName>
    <alternativeName>
        <fullName evidence="7">Deoxycytidylate kinase</fullName>
        <shortName evidence="7">CK</shortName>
        <shortName evidence="7">dCMP kinase</shortName>
    </alternativeName>
    <alternativeName>
        <fullName evidence="7">Uridine monophosphate/cytidine monophosphate kinase</fullName>
        <shortName evidence="7">UMP/CMP kinase</shortName>
        <shortName evidence="7">UMP/CMPK</shortName>
    </alternativeName>
</protein>
<dbReference type="FunFam" id="3.40.50.300:FF:000315">
    <property type="entry name" value="Adenylate kinase 1"/>
    <property type="match status" value="1"/>
</dbReference>
<comment type="subunit">
    <text evidence="7">Monomer.</text>
</comment>
<dbReference type="EMBL" id="DS985244">
    <property type="protein sequence ID" value="EDV26140.1"/>
    <property type="molecule type" value="Genomic_DNA"/>
</dbReference>
<dbReference type="HOGENOM" id="CLU_032354_0_3_1"/>
<dbReference type="InterPro" id="IPR000850">
    <property type="entry name" value="Adenylat/UMP-CMP_kin"/>
</dbReference>
<comment type="subcellular location">
    <subcellularLocation>
        <location evidence="7">Cytoplasm</location>
    </subcellularLocation>
    <subcellularLocation>
        <location evidence="7">Nucleus</location>
    </subcellularLocation>
</comment>
<evidence type="ECO:0000256" key="7">
    <source>
        <dbReference type="HAMAP-Rule" id="MF_03172"/>
    </source>
</evidence>
<comment type="catalytic activity">
    <reaction evidence="7">
        <text>CMP + ATP = CDP + ADP</text>
        <dbReference type="Rhea" id="RHEA:11600"/>
        <dbReference type="ChEBI" id="CHEBI:30616"/>
        <dbReference type="ChEBI" id="CHEBI:58069"/>
        <dbReference type="ChEBI" id="CHEBI:60377"/>
        <dbReference type="ChEBI" id="CHEBI:456216"/>
        <dbReference type="EC" id="2.7.4.14"/>
    </reaction>
</comment>
<feature type="binding site" evidence="7">
    <location>
        <begin position="88"/>
        <end position="91"/>
    </location>
    <ligand>
        <name>a ribonucleoside 5'-phosphate</name>
        <dbReference type="ChEBI" id="CHEBI:58043"/>
    </ligand>
</feature>
<evidence type="ECO:0000256" key="5">
    <source>
        <dbReference type="ARBA" id="ARBA00022840"/>
    </source>
</evidence>